<dbReference type="AlphaFoldDB" id="F3QSG9"/>
<dbReference type="PROSITE" id="PS51257">
    <property type="entry name" value="PROKAR_LIPOPROTEIN"/>
    <property type="match status" value="1"/>
</dbReference>
<keyword evidence="2" id="KW-1185">Reference proteome</keyword>
<dbReference type="EMBL" id="AFBR01000028">
    <property type="protein sequence ID" value="EGG55257.1"/>
    <property type="molecule type" value="Genomic_DNA"/>
</dbReference>
<evidence type="ECO:0000313" key="1">
    <source>
        <dbReference type="EMBL" id="EGG55257.1"/>
    </source>
</evidence>
<name>F3QSG9_9BACT</name>
<accession>F3QSG9</accession>
<dbReference type="HOGENOM" id="CLU_216410_0_0_10"/>
<sequence>MAERCLKHPSGYNLLIISSLSCNLKDEGCFSENFCMGVTGVFYFFRRH</sequence>
<organism evidence="1 2">
    <name type="scientific">Paraprevotella xylaniphila YIT 11841</name>
    <dbReference type="NCBI Taxonomy" id="762982"/>
    <lineage>
        <taxon>Bacteria</taxon>
        <taxon>Pseudomonadati</taxon>
        <taxon>Bacteroidota</taxon>
        <taxon>Bacteroidia</taxon>
        <taxon>Bacteroidales</taxon>
        <taxon>Prevotellaceae</taxon>
        <taxon>Paraprevotella</taxon>
    </lineage>
</organism>
<dbReference type="STRING" id="762982.HMPREF9442_01129"/>
<evidence type="ECO:0000313" key="2">
    <source>
        <dbReference type="Proteomes" id="UP000005546"/>
    </source>
</evidence>
<comment type="caution">
    <text evidence="1">The sequence shown here is derived from an EMBL/GenBank/DDBJ whole genome shotgun (WGS) entry which is preliminary data.</text>
</comment>
<reference evidence="1 2" key="1">
    <citation type="submission" date="2011-02" db="EMBL/GenBank/DDBJ databases">
        <authorList>
            <person name="Weinstock G."/>
            <person name="Sodergren E."/>
            <person name="Clifton S."/>
            <person name="Fulton L."/>
            <person name="Fulton B."/>
            <person name="Courtney L."/>
            <person name="Fronick C."/>
            <person name="Harrison M."/>
            <person name="Strong C."/>
            <person name="Farmer C."/>
            <person name="Delahaunty K."/>
            <person name="Markovic C."/>
            <person name="Hall O."/>
            <person name="Minx P."/>
            <person name="Tomlinson C."/>
            <person name="Mitreva M."/>
            <person name="Hou S."/>
            <person name="Chen J."/>
            <person name="Wollam A."/>
            <person name="Pepin K.H."/>
            <person name="Johnson M."/>
            <person name="Bhonagiri V."/>
            <person name="Zhang X."/>
            <person name="Suruliraj S."/>
            <person name="Warren W."/>
            <person name="Chinwalla A."/>
            <person name="Mardis E.R."/>
            <person name="Wilson R.K."/>
        </authorList>
    </citation>
    <scope>NUCLEOTIDE SEQUENCE [LARGE SCALE GENOMIC DNA]</scope>
    <source>
        <strain evidence="1 2">YIT 11841</strain>
    </source>
</reference>
<proteinExistence type="predicted"/>
<gene>
    <name evidence="1" type="ORF">HMPREF9442_01129</name>
</gene>
<protein>
    <submittedName>
        <fullName evidence="1">Uncharacterized protein</fullName>
    </submittedName>
</protein>
<dbReference type="Proteomes" id="UP000005546">
    <property type="component" value="Unassembled WGS sequence"/>
</dbReference>